<comment type="caution">
    <text evidence="8">The sequence shown here is derived from an EMBL/GenBank/DDBJ whole genome shotgun (WGS) entry which is preliminary data.</text>
</comment>
<keyword evidence="5" id="KW-0030">Aminoacyl-tRNA synthetase</keyword>
<evidence type="ECO:0000256" key="3">
    <source>
        <dbReference type="ARBA" id="ARBA00022840"/>
    </source>
</evidence>
<organism evidence="8 9">
    <name type="scientific">Vanilla planifolia</name>
    <name type="common">Vanilla</name>
    <dbReference type="NCBI Taxonomy" id="51239"/>
    <lineage>
        <taxon>Eukaryota</taxon>
        <taxon>Viridiplantae</taxon>
        <taxon>Streptophyta</taxon>
        <taxon>Embryophyta</taxon>
        <taxon>Tracheophyta</taxon>
        <taxon>Spermatophyta</taxon>
        <taxon>Magnoliopsida</taxon>
        <taxon>Liliopsida</taxon>
        <taxon>Asparagales</taxon>
        <taxon>Orchidaceae</taxon>
        <taxon>Vanilloideae</taxon>
        <taxon>Vanilleae</taxon>
        <taxon>Vanilla</taxon>
    </lineage>
</organism>
<accession>A0A835R0R9</accession>
<dbReference type="SUPFAM" id="SSF47323">
    <property type="entry name" value="Anticodon-binding domain of a subclass of class I aminoacyl-tRNA synthetases"/>
    <property type="match status" value="1"/>
</dbReference>
<dbReference type="GO" id="GO:0006428">
    <property type="term" value="P:isoleucyl-tRNA aminoacylation"/>
    <property type="evidence" value="ECO:0007669"/>
    <property type="project" value="TreeGrafter"/>
</dbReference>
<dbReference type="GO" id="GO:0004822">
    <property type="term" value="F:isoleucine-tRNA ligase activity"/>
    <property type="evidence" value="ECO:0007669"/>
    <property type="project" value="InterPro"/>
</dbReference>
<dbReference type="PANTHER" id="PTHR42780">
    <property type="entry name" value="SOLEUCYL-TRNA SYNTHETASE"/>
    <property type="match status" value="1"/>
</dbReference>
<dbReference type="GO" id="GO:0000049">
    <property type="term" value="F:tRNA binding"/>
    <property type="evidence" value="ECO:0007669"/>
    <property type="project" value="InterPro"/>
</dbReference>
<evidence type="ECO:0000256" key="6">
    <source>
        <dbReference type="SAM" id="MobiDB-lite"/>
    </source>
</evidence>
<keyword evidence="9" id="KW-1185">Reference proteome</keyword>
<dbReference type="PANTHER" id="PTHR42780:SF1">
    <property type="entry name" value="ISOLEUCINE--TRNA LIGASE, CYTOPLASMIC"/>
    <property type="match status" value="1"/>
</dbReference>
<feature type="region of interest" description="Disordered" evidence="6">
    <location>
        <begin position="40"/>
        <end position="65"/>
    </location>
</feature>
<keyword evidence="2" id="KW-0547">Nucleotide-binding</keyword>
<evidence type="ECO:0000256" key="5">
    <source>
        <dbReference type="ARBA" id="ARBA00023146"/>
    </source>
</evidence>
<dbReference type="InterPro" id="IPR033709">
    <property type="entry name" value="Anticodon_Ile_ABEc"/>
</dbReference>
<feature type="domain" description="Methionyl/Valyl/Leucyl/Isoleucyl-tRNA synthetase anticodon-binding" evidence="7">
    <location>
        <begin position="166"/>
        <end position="316"/>
    </location>
</feature>
<reference evidence="8 9" key="1">
    <citation type="journal article" date="2020" name="Nat. Food">
        <title>A phased Vanilla planifolia genome enables genetic improvement of flavour and production.</title>
        <authorList>
            <person name="Hasing T."/>
            <person name="Tang H."/>
            <person name="Brym M."/>
            <person name="Khazi F."/>
            <person name="Huang T."/>
            <person name="Chambers A.H."/>
        </authorList>
    </citation>
    <scope>NUCLEOTIDE SEQUENCE [LARGE SCALE GENOMIC DNA]</scope>
    <source>
        <tissue evidence="8">Leaf</tissue>
    </source>
</reference>
<dbReference type="FunFam" id="1.10.730.10:FF:000025">
    <property type="entry name" value="Isoleucine--tRNA ligase cytoplasmic"/>
    <property type="match status" value="1"/>
</dbReference>
<sequence length="341" mass="39397">MYYGEGQGDLKDNVKKRGSHHVASIANKIGHTRENCWKLHGRPPNARPLRGQNHDTSSQKSVEEKPDVSTSSIVLLLNNQTWVFDLSASNHLDALRLYLINSPVVRAESLNFKKEGVYTVVKDVFLPWYNAYRFLIQNAKRLEAEGFSVFTPLDRTLLQNSSNVLDQWINSATESLVHFVRREMNAYRLYTVVPYLLRFIDNLTNIYVRFNRKRLKGRTGEEDCRISLSTLYHVLLTTCIAMAPFTPFFTETLFQNLRKVSNGLDESIHHCAFPSTSGKRDERIEQSVTRMMTVIDLARNIREQNNKPLKTPLREMIVVHPDAEFLEDITVKLKEIIRTKD</sequence>
<dbReference type="OrthoDB" id="6508832at2759"/>
<evidence type="ECO:0000313" key="9">
    <source>
        <dbReference type="Proteomes" id="UP000636800"/>
    </source>
</evidence>
<dbReference type="InterPro" id="IPR009080">
    <property type="entry name" value="tRNAsynth_Ia_anticodon-bd"/>
</dbReference>
<evidence type="ECO:0000256" key="2">
    <source>
        <dbReference type="ARBA" id="ARBA00022741"/>
    </source>
</evidence>
<dbReference type="Pfam" id="PF08264">
    <property type="entry name" value="Anticodon_1"/>
    <property type="match status" value="1"/>
</dbReference>
<name>A0A835R0R9_VANPL</name>
<evidence type="ECO:0000256" key="4">
    <source>
        <dbReference type="ARBA" id="ARBA00022917"/>
    </source>
</evidence>
<protein>
    <recommendedName>
        <fullName evidence="7">Methionyl/Valyl/Leucyl/Isoleucyl-tRNA synthetase anticodon-binding domain-containing protein</fullName>
    </recommendedName>
</protein>
<dbReference type="InterPro" id="IPR023586">
    <property type="entry name" value="Ile-tRNA-ligase_type2"/>
</dbReference>
<dbReference type="CDD" id="cd07961">
    <property type="entry name" value="Anticodon_Ia_Ile_ABEc"/>
    <property type="match status" value="1"/>
</dbReference>
<evidence type="ECO:0000256" key="1">
    <source>
        <dbReference type="ARBA" id="ARBA00022598"/>
    </source>
</evidence>
<dbReference type="GO" id="GO:0005524">
    <property type="term" value="F:ATP binding"/>
    <property type="evidence" value="ECO:0007669"/>
    <property type="project" value="UniProtKB-KW"/>
</dbReference>
<keyword evidence="1" id="KW-0436">Ligase</keyword>
<dbReference type="EMBL" id="JADCNL010000005">
    <property type="protein sequence ID" value="KAG0481483.1"/>
    <property type="molecule type" value="Genomic_DNA"/>
</dbReference>
<gene>
    <name evidence="8" type="ORF">HPP92_012341</name>
</gene>
<keyword evidence="4" id="KW-0648">Protein biosynthesis</keyword>
<dbReference type="AlphaFoldDB" id="A0A835R0R9"/>
<keyword evidence="3" id="KW-0067">ATP-binding</keyword>
<proteinExistence type="predicted"/>
<evidence type="ECO:0000313" key="8">
    <source>
        <dbReference type="EMBL" id="KAG0481483.1"/>
    </source>
</evidence>
<dbReference type="Gene3D" id="1.10.730.10">
    <property type="entry name" value="Isoleucyl-tRNA Synthetase, Domain 1"/>
    <property type="match status" value="1"/>
</dbReference>
<dbReference type="InterPro" id="IPR013155">
    <property type="entry name" value="M/V/L/I-tRNA-synth_anticd-bd"/>
</dbReference>
<evidence type="ECO:0000259" key="7">
    <source>
        <dbReference type="Pfam" id="PF08264"/>
    </source>
</evidence>
<dbReference type="Proteomes" id="UP000636800">
    <property type="component" value="Chromosome 5"/>
</dbReference>